<reference evidence="2" key="1">
    <citation type="journal article" date="2012" name="Nat. Biotechnol.">
        <title>Reference genome sequence of the model plant Setaria.</title>
        <authorList>
            <person name="Bennetzen J.L."/>
            <person name="Schmutz J."/>
            <person name="Wang H."/>
            <person name="Percifield R."/>
            <person name="Hawkins J."/>
            <person name="Pontaroli A.C."/>
            <person name="Estep M."/>
            <person name="Feng L."/>
            <person name="Vaughn J.N."/>
            <person name="Grimwood J."/>
            <person name="Jenkins J."/>
            <person name="Barry K."/>
            <person name="Lindquist E."/>
            <person name="Hellsten U."/>
            <person name="Deshpande S."/>
            <person name="Wang X."/>
            <person name="Wu X."/>
            <person name="Mitros T."/>
            <person name="Triplett J."/>
            <person name="Yang X."/>
            <person name="Ye C.Y."/>
            <person name="Mauro-Herrera M."/>
            <person name="Wang L."/>
            <person name="Li P."/>
            <person name="Sharma M."/>
            <person name="Sharma R."/>
            <person name="Ronald P.C."/>
            <person name="Panaud O."/>
            <person name="Kellogg E.A."/>
            <person name="Brutnell T.P."/>
            <person name="Doust A.N."/>
            <person name="Tuskan G.A."/>
            <person name="Rokhsar D."/>
            <person name="Devos K.M."/>
        </authorList>
    </citation>
    <scope>NUCLEOTIDE SEQUENCE [LARGE SCALE GENOMIC DNA]</scope>
    <source>
        <strain evidence="2">cv. Yugu1</strain>
    </source>
</reference>
<sequence>MSHLPCHANPLGCSMTTNGHVSEVCIIGNWNCKKSSQFVAVVMMGWWL</sequence>
<reference evidence="1" key="2">
    <citation type="submission" date="2018-08" db="UniProtKB">
        <authorList>
            <consortium name="EnsemblPlants"/>
        </authorList>
    </citation>
    <scope>IDENTIFICATION</scope>
    <source>
        <strain evidence="1">Yugu1</strain>
    </source>
</reference>
<proteinExistence type="predicted"/>
<accession>K3Z271</accession>
<dbReference type="AlphaFoldDB" id="K3Z271"/>
<evidence type="ECO:0000313" key="2">
    <source>
        <dbReference type="Proteomes" id="UP000004995"/>
    </source>
</evidence>
<protein>
    <submittedName>
        <fullName evidence="1">Uncharacterized protein</fullName>
    </submittedName>
</protein>
<dbReference type="EMBL" id="AGNK02000098">
    <property type="status" value="NOT_ANNOTATED_CDS"/>
    <property type="molecule type" value="Genomic_DNA"/>
</dbReference>
<dbReference type="InParanoid" id="K3Z271"/>
<evidence type="ECO:0000313" key="1">
    <source>
        <dbReference type="EnsemblPlants" id="KQL28492"/>
    </source>
</evidence>
<name>K3Z271_SETIT</name>
<dbReference type="HOGENOM" id="CLU_3160886_0_0_1"/>
<dbReference type="EnsemblPlants" id="KQL28492">
    <property type="protein sequence ID" value="KQL28492"/>
    <property type="gene ID" value="SETIT_020639mg"/>
</dbReference>
<dbReference type="Proteomes" id="UP000004995">
    <property type="component" value="Unassembled WGS sequence"/>
</dbReference>
<organism evidence="1 2">
    <name type="scientific">Setaria italica</name>
    <name type="common">Foxtail millet</name>
    <name type="synonym">Panicum italicum</name>
    <dbReference type="NCBI Taxonomy" id="4555"/>
    <lineage>
        <taxon>Eukaryota</taxon>
        <taxon>Viridiplantae</taxon>
        <taxon>Streptophyta</taxon>
        <taxon>Embryophyta</taxon>
        <taxon>Tracheophyta</taxon>
        <taxon>Spermatophyta</taxon>
        <taxon>Magnoliopsida</taxon>
        <taxon>Liliopsida</taxon>
        <taxon>Poales</taxon>
        <taxon>Poaceae</taxon>
        <taxon>PACMAD clade</taxon>
        <taxon>Panicoideae</taxon>
        <taxon>Panicodae</taxon>
        <taxon>Paniceae</taxon>
        <taxon>Cenchrinae</taxon>
        <taxon>Setaria</taxon>
    </lineage>
</organism>
<keyword evidence="2" id="KW-1185">Reference proteome</keyword>
<dbReference type="Gramene" id="KQL28492">
    <property type="protein sequence ID" value="KQL28492"/>
    <property type="gene ID" value="SETIT_020639mg"/>
</dbReference>